<gene>
    <name evidence="3" type="ORF">URODEC1_LOCUS70215</name>
</gene>
<feature type="compositionally biased region" description="Polar residues" evidence="2">
    <location>
        <begin position="719"/>
        <end position="729"/>
    </location>
</feature>
<evidence type="ECO:0008006" key="5">
    <source>
        <dbReference type="Google" id="ProtNLM"/>
    </source>
</evidence>
<evidence type="ECO:0000256" key="1">
    <source>
        <dbReference type="SAM" id="Coils"/>
    </source>
</evidence>
<keyword evidence="4" id="KW-1185">Reference proteome</keyword>
<evidence type="ECO:0000313" key="4">
    <source>
        <dbReference type="Proteomes" id="UP001497457"/>
    </source>
</evidence>
<accession>A0ABC9C253</accession>
<sequence length="741" mass="77802">MERTTSCSSAVGSSSAIVKQADGSNIFQQRARSVNPFSVSPQVPWWSRAGDAPLITPHVEKPCQRGHAQSLLSPPSFFPPSSGLVSVTLGVGSGSAAVGDNSLSIHGPVTTSQSIPSSYFLALDTVDLQVPSTNTLPAALGGQPWPGIVPPSGGLASAPSFGSGSATVGDNPLSVHGHTTMSQSLPLSFFPTLGAVDLQVSATTPLPVALDGHQWQGMMPSPSDNLISVPGFGPGSTTVGEGPTLNTVDLQVPVGTPFPVALDGQPWEGMVSPPPSGLVSASRFGSGSAAVRYNSLSVNGHAETSQSSLSSFFPTLGLPDLQAPVATPLQAALGSQAWQGLAPPPSSTALGLPTCPSQGTFAGQSAALEQMAAWQQSEMPFFLPAAVSNQPPPSSSDNRVGFTQPSSSNYELPPLPPSLRIPPPEEENTYSMLNTINGTIIPWHYGDSSMGIGISTTAVPNLTAGAMKAPMSPLMAPTSSQGLGAGSSKFTGFAAQPSLNSELAALRAGLQAHLQLPVKQEPIGNEEDRPDQAVIQRLMAEKEKSISRGLVGWESTKVAGSTPCQNSNSTPKLSQPLTLRADASSSRSHGTRVIFTDAEKEIIRKDKSLQGIVNADPKRVKRQSVTANMMLSNRMSAAKRKATKDVLESKVETLERKRKTSSAELQLAQGQRAELETQHKELRMTMQEMEQQGMLKDAVSEKLQAQIQTPNLIKLNELQMSSQKNTCPGSSWFPPTKHTKN</sequence>
<feature type="coiled-coil region" evidence="1">
    <location>
        <begin position="637"/>
        <end position="692"/>
    </location>
</feature>
<reference evidence="3 4" key="2">
    <citation type="submission" date="2024-10" db="EMBL/GenBank/DDBJ databases">
        <authorList>
            <person name="Ryan C."/>
        </authorList>
    </citation>
    <scope>NUCLEOTIDE SEQUENCE [LARGE SCALE GENOMIC DNA]</scope>
</reference>
<feature type="region of interest" description="Disordered" evidence="2">
    <location>
        <begin position="558"/>
        <end position="590"/>
    </location>
</feature>
<reference evidence="4" key="1">
    <citation type="submission" date="2024-06" db="EMBL/GenBank/DDBJ databases">
        <authorList>
            <person name="Ryan C."/>
        </authorList>
    </citation>
    <scope>NUCLEOTIDE SEQUENCE [LARGE SCALE GENOMIC DNA]</scope>
</reference>
<protein>
    <recommendedName>
        <fullName evidence="5">BZIP domain-containing protein</fullName>
    </recommendedName>
</protein>
<feature type="compositionally biased region" description="Polar residues" evidence="2">
    <location>
        <begin position="395"/>
        <end position="410"/>
    </location>
</feature>
<evidence type="ECO:0000313" key="3">
    <source>
        <dbReference type="EMBL" id="CAL5010933.1"/>
    </source>
</evidence>
<proteinExistence type="predicted"/>
<keyword evidence="1" id="KW-0175">Coiled coil</keyword>
<organism evidence="3 4">
    <name type="scientific">Urochloa decumbens</name>
    <dbReference type="NCBI Taxonomy" id="240449"/>
    <lineage>
        <taxon>Eukaryota</taxon>
        <taxon>Viridiplantae</taxon>
        <taxon>Streptophyta</taxon>
        <taxon>Embryophyta</taxon>
        <taxon>Tracheophyta</taxon>
        <taxon>Spermatophyta</taxon>
        <taxon>Magnoliopsida</taxon>
        <taxon>Liliopsida</taxon>
        <taxon>Poales</taxon>
        <taxon>Poaceae</taxon>
        <taxon>PACMAD clade</taxon>
        <taxon>Panicoideae</taxon>
        <taxon>Panicodae</taxon>
        <taxon>Paniceae</taxon>
        <taxon>Melinidinae</taxon>
        <taxon>Urochloa</taxon>
    </lineage>
</organism>
<feature type="region of interest" description="Disordered" evidence="2">
    <location>
        <begin position="387"/>
        <end position="416"/>
    </location>
</feature>
<evidence type="ECO:0000256" key="2">
    <source>
        <dbReference type="SAM" id="MobiDB-lite"/>
    </source>
</evidence>
<feature type="compositionally biased region" description="Polar residues" evidence="2">
    <location>
        <begin position="558"/>
        <end position="588"/>
    </location>
</feature>
<dbReference type="PANTHER" id="PTHR13690:SF124">
    <property type="entry name" value="TRANSCRIPTION FACTOR RF2A"/>
    <property type="match status" value="1"/>
</dbReference>
<dbReference type="EMBL" id="OZ075138">
    <property type="protein sequence ID" value="CAL5010933.1"/>
    <property type="molecule type" value="Genomic_DNA"/>
</dbReference>
<feature type="region of interest" description="Disordered" evidence="2">
    <location>
        <begin position="719"/>
        <end position="741"/>
    </location>
</feature>
<dbReference type="Proteomes" id="UP001497457">
    <property type="component" value="Chromosome 28b"/>
</dbReference>
<dbReference type="AlphaFoldDB" id="A0ABC9C253"/>
<dbReference type="PANTHER" id="PTHR13690">
    <property type="entry name" value="TRANSCRIPTION FACTOR POSF21-RELATED"/>
    <property type="match status" value="1"/>
</dbReference>
<name>A0ABC9C253_9POAL</name>